<protein>
    <submittedName>
        <fullName evidence="2">Uncharacterized protein</fullName>
    </submittedName>
</protein>
<keyword evidence="3" id="KW-1185">Reference proteome</keyword>
<dbReference type="EMBL" id="JAIQCV010000001">
    <property type="protein sequence ID" value="KAH1129513.1"/>
    <property type="molecule type" value="Genomic_DNA"/>
</dbReference>
<dbReference type="Proteomes" id="UP000828251">
    <property type="component" value="Unassembled WGS sequence"/>
</dbReference>
<dbReference type="AlphaFoldDB" id="A0A9D4AL69"/>
<name>A0A9D4AL69_9ROSI</name>
<comment type="caution">
    <text evidence="2">The sequence shown here is derived from an EMBL/GenBank/DDBJ whole genome shotgun (WGS) entry which is preliminary data.</text>
</comment>
<feature type="region of interest" description="Disordered" evidence="1">
    <location>
        <begin position="1"/>
        <end position="22"/>
    </location>
</feature>
<evidence type="ECO:0000313" key="3">
    <source>
        <dbReference type="Proteomes" id="UP000828251"/>
    </source>
</evidence>
<evidence type="ECO:0000313" key="2">
    <source>
        <dbReference type="EMBL" id="KAH1129513.1"/>
    </source>
</evidence>
<proteinExistence type="predicted"/>
<evidence type="ECO:0000256" key="1">
    <source>
        <dbReference type="SAM" id="MobiDB-lite"/>
    </source>
</evidence>
<sequence>MEASDNKVEGGSRRVPTGIGFVTPTSKFKRRMVSAIRDFQPGCGREAASNSGLSR</sequence>
<organism evidence="2 3">
    <name type="scientific">Gossypium stocksii</name>
    <dbReference type="NCBI Taxonomy" id="47602"/>
    <lineage>
        <taxon>Eukaryota</taxon>
        <taxon>Viridiplantae</taxon>
        <taxon>Streptophyta</taxon>
        <taxon>Embryophyta</taxon>
        <taxon>Tracheophyta</taxon>
        <taxon>Spermatophyta</taxon>
        <taxon>Magnoliopsida</taxon>
        <taxon>eudicotyledons</taxon>
        <taxon>Gunneridae</taxon>
        <taxon>Pentapetalae</taxon>
        <taxon>rosids</taxon>
        <taxon>malvids</taxon>
        <taxon>Malvales</taxon>
        <taxon>Malvaceae</taxon>
        <taxon>Malvoideae</taxon>
        <taxon>Gossypium</taxon>
    </lineage>
</organism>
<reference evidence="2 3" key="1">
    <citation type="journal article" date="2021" name="Plant Biotechnol. J.">
        <title>Multi-omics assisted identification of the key and species-specific regulatory components of drought-tolerant mechanisms in Gossypium stocksii.</title>
        <authorList>
            <person name="Yu D."/>
            <person name="Ke L."/>
            <person name="Zhang D."/>
            <person name="Wu Y."/>
            <person name="Sun Y."/>
            <person name="Mei J."/>
            <person name="Sun J."/>
            <person name="Sun Y."/>
        </authorList>
    </citation>
    <scope>NUCLEOTIDE SEQUENCE [LARGE SCALE GENOMIC DNA]</scope>
    <source>
        <strain evidence="3">cv. E1</strain>
        <tissue evidence="2">Leaf</tissue>
    </source>
</reference>
<accession>A0A9D4AL69</accession>
<feature type="compositionally biased region" description="Basic and acidic residues" evidence="1">
    <location>
        <begin position="1"/>
        <end position="12"/>
    </location>
</feature>
<gene>
    <name evidence="2" type="ORF">J1N35_000891</name>
</gene>
<dbReference type="OrthoDB" id="10543643at2759"/>